<dbReference type="OrthoDB" id="3267102at2759"/>
<sequence>MANLSLTQTSEQSPNIFVNTSGFPLSVYLDVNPEILARPRLIRLLRASGADICHNPSAAAILLINSETESGRKFVHDWSADSQKTVLNYGWIQACLRNGRAFLEAEDWGGYRVLHTSDCIYSDEEGDEDLEDVQSGTRPLATLQTTPNERGWLQSTRRKPPRPRPLEQNVKFNTPSHAHRPASSGRSGSNPMPAQSPLSTNASSTVLPSPKFAAGISTQTTPIRRHSVSTIPKHTPHTFSLSQQSSAPPASPFPQAADMPTSPHSHSQTPGPSLSQTSLTTNYTGPQHSPPSGSTDLLHALNYAFQIQNTASQVQNAASQTLTQLVETVIAVAQGQGLDTSIIQNYLATLPMSPSLVQQPPSSLKQDPALHSVEEHPASSVSDPPFEDVDKSPASTSTPCSLAASEPSLPPKRKRKSLDVPPSKKAAPNSRQNPSGEHPEPPKPERGIFSTRNGRPILVFIQIDTRGRHEIVHLVKKNGGKITADIPNAAFVILNPRSVSYTDLRQEADDSGRTIVQTSFVTESVKQGHLLDPDDFLLGNASSPRKLNWGGHRRPSKRDRHSPESDHATSEAQTSDTVVNPATTIRARERSVTPEPPAAVQSKNGFRFTPAEMSYAWAMVRRIIIKDQMANKMVVTRALHEKMPHHPVSSWLSTITRNKEMYEAVRDEALSFAATSGAHPPESRQQDSTHHPRNETGDVEMKEAVRNAEELEELQVGASLILAEGDPVHDDEQRENGDERDAYARDFEALVGFLTSTDTDGGRDDEIFERLATKNICMTAPSWPDFLERHGDVVTKEVERRYTTHFPEHSLVAKREPSP</sequence>
<feature type="compositionally biased region" description="Basic residues" evidence="1">
    <location>
        <begin position="551"/>
        <end position="560"/>
    </location>
</feature>
<feature type="compositionally biased region" description="Basic and acidic residues" evidence="1">
    <location>
        <begin position="437"/>
        <end position="446"/>
    </location>
</feature>
<feature type="region of interest" description="Disordered" evidence="1">
    <location>
        <begin position="675"/>
        <end position="697"/>
    </location>
</feature>
<accession>A0A9P5TB15</accession>
<dbReference type="Proteomes" id="UP000759537">
    <property type="component" value="Unassembled WGS sequence"/>
</dbReference>
<feature type="compositionally biased region" description="Low complexity" evidence="1">
    <location>
        <begin position="242"/>
        <end position="257"/>
    </location>
</feature>
<dbReference type="SUPFAM" id="SSF52113">
    <property type="entry name" value="BRCT domain"/>
    <property type="match status" value="1"/>
</dbReference>
<feature type="compositionally biased region" description="Polar residues" evidence="1">
    <location>
        <begin position="216"/>
        <end position="241"/>
    </location>
</feature>
<dbReference type="InterPro" id="IPR001357">
    <property type="entry name" value="BRCT_dom"/>
</dbReference>
<evidence type="ECO:0000313" key="4">
    <source>
        <dbReference type="Proteomes" id="UP000759537"/>
    </source>
</evidence>
<feature type="compositionally biased region" description="Low complexity" evidence="1">
    <location>
        <begin position="356"/>
        <end position="366"/>
    </location>
</feature>
<feature type="compositionally biased region" description="Basic and acidic residues" evidence="1">
    <location>
        <begin position="681"/>
        <end position="697"/>
    </location>
</feature>
<feature type="compositionally biased region" description="Polar residues" evidence="1">
    <location>
        <begin position="134"/>
        <end position="148"/>
    </location>
</feature>
<evidence type="ECO:0000256" key="1">
    <source>
        <dbReference type="SAM" id="MobiDB-lite"/>
    </source>
</evidence>
<dbReference type="AlphaFoldDB" id="A0A9P5TB15"/>
<feature type="region of interest" description="Disordered" evidence="1">
    <location>
        <begin position="542"/>
        <end position="581"/>
    </location>
</feature>
<evidence type="ECO:0000259" key="2">
    <source>
        <dbReference type="PROSITE" id="PS50172"/>
    </source>
</evidence>
<dbReference type="InterPro" id="IPR036420">
    <property type="entry name" value="BRCT_dom_sf"/>
</dbReference>
<feature type="domain" description="BRCT" evidence="2">
    <location>
        <begin position="12"/>
        <end position="100"/>
    </location>
</feature>
<feature type="region of interest" description="Disordered" evidence="1">
    <location>
        <begin position="356"/>
        <end position="451"/>
    </location>
</feature>
<comment type="caution">
    <text evidence="3">The sequence shown here is derived from an EMBL/GenBank/DDBJ whole genome shotgun (WGS) entry which is preliminary data.</text>
</comment>
<feature type="region of interest" description="Disordered" evidence="1">
    <location>
        <begin position="126"/>
        <end position="296"/>
    </location>
</feature>
<dbReference type="Gene3D" id="3.40.50.10190">
    <property type="entry name" value="BRCT domain"/>
    <property type="match status" value="1"/>
</dbReference>
<proteinExistence type="predicted"/>
<gene>
    <name evidence="3" type="ORF">DFH94DRAFT_423874</name>
</gene>
<evidence type="ECO:0000313" key="3">
    <source>
        <dbReference type="EMBL" id="KAF8482170.1"/>
    </source>
</evidence>
<feature type="compositionally biased region" description="Polar residues" evidence="1">
    <location>
        <begin position="570"/>
        <end position="581"/>
    </location>
</feature>
<reference evidence="3" key="2">
    <citation type="journal article" date="2020" name="Nat. Commun.">
        <title>Large-scale genome sequencing of mycorrhizal fungi provides insights into the early evolution of symbiotic traits.</title>
        <authorList>
            <person name="Miyauchi S."/>
            <person name="Kiss E."/>
            <person name="Kuo A."/>
            <person name="Drula E."/>
            <person name="Kohler A."/>
            <person name="Sanchez-Garcia M."/>
            <person name="Morin E."/>
            <person name="Andreopoulos B."/>
            <person name="Barry K.W."/>
            <person name="Bonito G."/>
            <person name="Buee M."/>
            <person name="Carver A."/>
            <person name="Chen C."/>
            <person name="Cichocki N."/>
            <person name="Clum A."/>
            <person name="Culley D."/>
            <person name="Crous P.W."/>
            <person name="Fauchery L."/>
            <person name="Girlanda M."/>
            <person name="Hayes R.D."/>
            <person name="Keri Z."/>
            <person name="LaButti K."/>
            <person name="Lipzen A."/>
            <person name="Lombard V."/>
            <person name="Magnuson J."/>
            <person name="Maillard F."/>
            <person name="Murat C."/>
            <person name="Nolan M."/>
            <person name="Ohm R.A."/>
            <person name="Pangilinan J."/>
            <person name="Pereira M.F."/>
            <person name="Perotto S."/>
            <person name="Peter M."/>
            <person name="Pfister S."/>
            <person name="Riley R."/>
            <person name="Sitrit Y."/>
            <person name="Stielow J.B."/>
            <person name="Szollosi G."/>
            <person name="Zifcakova L."/>
            <person name="Stursova M."/>
            <person name="Spatafora J.W."/>
            <person name="Tedersoo L."/>
            <person name="Vaario L.M."/>
            <person name="Yamada A."/>
            <person name="Yan M."/>
            <person name="Wang P."/>
            <person name="Xu J."/>
            <person name="Bruns T."/>
            <person name="Baldrian P."/>
            <person name="Vilgalys R."/>
            <person name="Dunand C."/>
            <person name="Henrissat B."/>
            <person name="Grigoriev I.V."/>
            <person name="Hibbett D."/>
            <person name="Nagy L.G."/>
            <person name="Martin F.M."/>
        </authorList>
    </citation>
    <scope>NUCLEOTIDE SEQUENCE</scope>
    <source>
        <strain evidence="3">Prilba</strain>
    </source>
</reference>
<reference evidence="3" key="1">
    <citation type="submission" date="2019-10" db="EMBL/GenBank/DDBJ databases">
        <authorList>
            <consortium name="DOE Joint Genome Institute"/>
            <person name="Kuo A."/>
            <person name="Miyauchi S."/>
            <person name="Kiss E."/>
            <person name="Drula E."/>
            <person name="Kohler A."/>
            <person name="Sanchez-Garcia M."/>
            <person name="Andreopoulos B."/>
            <person name="Barry K.W."/>
            <person name="Bonito G."/>
            <person name="Buee M."/>
            <person name="Carver A."/>
            <person name="Chen C."/>
            <person name="Cichocki N."/>
            <person name="Clum A."/>
            <person name="Culley D."/>
            <person name="Crous P.W."/>
            <person name="Fauchery L."/>
            <person name="Girlanda M."/>
            <person name="Hayes R."/>
            <person name="Keri Z."/>
            <person name="LaButti K."/>
            <person name="Lipzen A."/>
            <person name="Lombard V."/>
            <person name="Magnuson J."/>
            <person name="Maillard F."/>
            <person name="Morin E."/>
            <person name="Murat C."/>
            <person name="Nolan M."/>
            <person name="Ohm R."/>
            <person name="Pangilinan J."/>
            <person name="Pereira M."/>
            <person name="Perotto S."/>
            <person name="Peter M."/>
            <person name="Riley R."/>
            <person name="Sitrit Y."/>
            <person name="Stielow B."/>
            <person name="Szollosi G."/>
            <person name="Zifcakova L."/>
            <person name="Stursova M."/>
            <person name="Spatafora J.W."/>
            <person name="Tedersoo L."/>
            <person name="Vaario L.-M."/>
            <person name="Yamada A."/>
            <person name="Yan M."/>
            <person name="Wang P."/>
            <person name="Xu J."/>
            <person name="Bruns T."/>
            <person name="Baldrian P."/>
            <person name="Vilgalys R."/>
            <person name="Henrissat B."/>
            <person name="Grigoriev I.V."/>
            <person name="Hibbett D."/>
            <person name="Nagy L.G."/>
            <person name="Martin F.M."/>
        </authorList>
    </citation>
    <scope>NUCLEOTIDE SEQUENCE</scope>
    <source>
        <strain evidence="3">Prilba</strain>
    </source>
</reference>
<feature type="compositionally biased region" description="Polar residues" evidence="1">
    <location>
        <begin position="262"/>
        <end position="295"/>
    </location>
</feature>
<dbReference type="Pfam" id="PF16589">
    <property type="entry name" value="BRCT_2"/>
    <property type="match status" value="1"/>
</dbReference>
<feature type="compositionally biased region" description="Polar residues" evidence="1">
    <location>
        <begin position="184"/>
        <end position="207"/>
    </location>
</feature>
<organism evidence="3 4">
    <name type="scientific">Russula ochroleuca</name>
    <dbReference type="NCBI Taxonomy" id="152965"/>
    <lineage>
        <taxon>Eukaryota</taxon>
        <taxon>Fungi</taxon>
        <taxon>Dikarya</taxon>
        <taxon>Basidiomycota</taxon>
        <taxon>Agaricomycotina</taxon>
        <taxon>Agaricomycetes</taxon>
        <taxon>Russulales</taxon>
        <taxon>Russulaceae</taxon>
        <taxon>Russula</taxon>
    </lineage>
</organism>
<dbReference type="PROSITE" id="PS50172">
    <property type="entry name" value="BRCT"/>
    <property type="match status" value="2"/>
</dbReference>
<keyword evidence="4" id="KW-1185">Reference proteome</keyword>
<dbReference type="EMBL" id="WHVB01000006">
    <property type="protein sequence ID" value="KAF8482170.1"/>
    <property type="molecule type" value="Genomic_DNA"/>
</dbReference>
<protein>
    <recommendedName>
        <fullName evidence="2">BRCT domain-containing protein</fullName>
    </recommendedName>
</protein>
<feature type="domain" description="BRCT" evidence="2">
    <location>
        <begin position="468"/>
        <end position="538"/>
    </location>
</feature>
<name>A0A9P5TB15_9AGAM</name>